<dbReference type="GO" id="GO:0004252">
    <property type="term" value="F:serine-type endopeptidase activity"/>
    <property type="evidence" value="ECO:0007669"/>
    <property type="project" value="UniProtKB-EC"/>
</dbReference>
<comment type="caution">
    <text evidence="1">The sequence shown here is derived from an EMBL/GenBank/DDBJ whole genome shotgun (WGS) entry which is preliminary data.</text>
</comment>
<organism evidence="1 2">
    <name type="scientific">Bordetella holmesii 1058</name>
    <dbReference type="NCBI Taxonomy" id="1247648"/>
    <lineage>
        <taxon>Bacteria</taxon>
        <taxon>Pseudomonadati</taxon>
        <taxon>Pseudomonadota</taxon>
        <taxon>Betaproteobacteria</taxon>
        <taxon>Burkholderiales</taxon>
        <taxon>Alcaligenaceae</taxon>
        <taxon>Bordetella</taxon>
    </lineage>
</organism>
<keyword evidence="2" id="KW-1185">Reference proteome</keyword>
<keyword evidence="1" id="KW-0378">Hydrolase</keyword>
<dbReference type="EMBL" id="JDTF01000001">
    <property type="protein sequence ID" value="EXX96616.1"/>
    <property type="molecule type" value="Genomic_DNA"/>
</dbReference>
<gene>
    <name evidence="1" type="ORF">D559_0008</name>
</gene>
<name>A0ABP3BNB5_9BORD</name>
<reference evidence="1 2" key="1">
    <citation type="submission" date="2014-02" db="EMBL/GenBank/DDBJ databases">
        <title>Whole Genome Sequencing Of Bordetella Holmesii, An Emerging Opportunistic Infection Of Humans.</title>
        <authorList>
            <person name="Tettelin H."/>
            <person name="Hooven T.A."/>
            <person name="Hine E."/>
            <person name="Su Q."/>
            <person name="Huard R.C."/>
            <person name="Della-Latta P."/>
            <person name="Daugherty S.C."/>
            <person name="Agrawal S."/>
            <person name="Sengamalay N."/>
            <person name="Tallon L.J."/>
            <person name="Sadzewicz L."/>
            <person name="Whittier S."/>
            <person name="Fraser C.M."/>
            <person name="Ratner A.J."/>
        </authorList>
    </citation>
    <scope>NUCLEOTIDE SEQUENCE [LARGE SCALE GENOMIC DNA]</scope>
    <source>
        <strain evidence="1 2">1058</strain>
    </source>
</reference>
<dbReference type="GO" id="GO:0006508">
    <property type="term" value="P:proteolysis"/>
    <property type="evidence" value="ECO:0007669"/>
    <property type="project" value="UniProtKB-KW"/>
</dbReference>
<dbReference type="EC" id="3.4.21.53" evidence="1"/>
<accession>A0ABP3BNB5</accession>
<dbReference type="Proteomes" id="UP000023104">
    <property type="component" value="Unassembled WGS sequence"/>
</dbReference>
<evidence type="ECO:0000313" key="2">
    <source>
        <dbReference type="Proteomes" id="UP000023104"/>
    </source>
</evidence>
<proteinExistence type="predicted"/>
<protein>
    <submittedName>
        <fullName evidence="1">ATP-dependent protease La domain protein</fullName>
        <ecNumber evidence="1">3.4.21.53</ecNumber>
    </submittedName>
</protein>
<keyword evidence="1" id="KW-0645">Protease</keyword>
<evidence type="ECO:0000313" key="1">
    <source>
        <dbReference type="EMBL" id="EXX96616.1"/>
    </source>
</evidence>
<sequence length="59" mass="6518">MLEFLEGWPFMVARVALVEEATADNSQVEARFLQLKQQALEAITLLPNVPTSLAVSCRA</sequence>